<feature type="region of interest" description="Disordered" evidence="1">
    <location>
        <begin position="613"/>
        <end position="636"/>
    </location>
</feature>
<evidence type="ECO:0000313" key="3">
    <source>
        <dbReference type="Proteomes" id="UP001189429"/>
    </source>
</evidence>
<sequence length="636" mass="69324">MASLTAGGIKSMGEIVGGDASATDQSKNTWLHAAAVQSYKTLGKPERFQSDPPAAFVLRDMPLQHTDNVVNVKHLVDWVTLEDGAAEQLDTVDVYDARCGGNYMALPALFTPNKDPGEIAFTVQLCILPEDANGEQCALKYVRFDNKVRADIAMDIFVAGRALTIHWGTLMMDRLGGVHVRHWVQPPVAAAVGGGGYDMEKRRAGYRFMEGSGPRANNRNQFVEWTDEQVNDEKHRKSESLRNYASGPVGARTLERWAITLKRSHPFVFDNIVVPILKSHDVHGAMWIGKTRVGKCAAPKTIGFAISAYQVDKNNRTDLRPSVATTKKIDSLRLEPGTACKPAIADDAALTKWGGASFEQNQSRQICVNPYDQEFEKKVRSIRRGQQAIKFDGFLKIIDRNFAGEKQCGYQMADVEAYMAWSNIVLLTGDWMCLWLASTTKTFTPETTPILKRFKKDQTSAPPDYGVHMKWAVAAMKKLARGEDIGRSRTVRGPALFDQDAPPRYEFVAMDGERNVGADASAAASAAAPPAPAIPGNPDDDDADSGPGGEMRGAAAAEDEEYVFGFGGGMDGDGGPPPPAAVAAAPPSPAAAIKREPGVFRQRLQKSMDCGVIHLDTPTPKKKRTDIEEDLSQMLE</sequence>
<proteinExistence type="predicted"/>
<name>A0ABN9TDJ8_9DINO</name>
<evidence type="ECO:0000313" key="2">
    <source>
        <dbReference type="EMBL" id="CAK0843828.1"/>
    </source>
</evidence>
<feature type="region of interest" description="Disordered" evidence="1">
    <location>
        <begin position="519"/>
        <end position="554"/>
    </location>
</feature>
<evidence type="ECO:0000256" key="1">
    <source>
        <dbReference type="SAM" id="MobiDB-lite"/>
    </source>
</evidence>
<feature type="region of interest" description="Disordered" evidence="1">
    <location>
        <begin position="569"/>
        <end position="589"/>
    </location>
</feature>
<reference evidence="2" key="1">
    <citation type="submission" date="2023-10" db="EMBL/GenBank/DDBJ databases">
        <authorList>
            <person name="Chen Y."/>
            <person name="Shah S."/>
            <person name="Dougan E. K."/>
            <person name="Thang M."/>
            <person name="Chan C."/>
        </authorList>
    </citation>
    <scope>NUCLEOTIDE SEQUENCE [LARGE SCALE GENOMIC DNA]</scope>
</reference>
<accession>A0ABN9TDJ8</accession>
<gene>
    <name evidence="2" type="ORF">PCOR1329_LOCUS38052</name>
</gene>
<feature type="compositionally biased region" description="Low complexity" evidence="1">
    <location>
        <begin position="519"/>
        <end position="528"/>
    </location>
</feature>
<dbReference type="Proteomes" id="UP001189429">
    <property type="component" value="Unassembled WGS sequence"/>
</dbReference>
<dbReference type="EMBL" id="CAUYUJ010014612">
    <property type="protein sequence ID" value="CAK0843828.1"/>
    <property type="molecule type" value="Genomic_DNA"/>
</dbReference>
<comment type="caution">
    <text evidence="2">The sequence shown here is derived from an EMBL/GenBank/DDBJ whole genome shotgun (WGS) entry which is preliminary data.</text>
</comment>
<feature type="compositionally biased region" description="Acidic residues" evidence="1">
    <location>
        <begin position="627"/>
        <end position="636"/>
    </location>
</feature>
<keyword evidence="3" id="KW-1185">Reference proteome</keyword>
<organism evidence="2 3">
    <name type="scientific">Prorocentrum cordatum</name>
    <dbReference type="NCBI Taxonomy" id="2364126"/>
    <lineage>
        <taxon>Eukaryota</taxon>
        <taxon>Sar</taxon>
        <taxon>Alveolata</taxon>
        <taxon>Dinophyceae</taxon>
        <taxon>Prorocentrales</taxon>
        <taxon>Prorocentraceae</taxon>
        <taxon>Prorocentrum</taxon>
    </lineage>
</organism>
<feature type="non-terminal residue" evidence="2">
    <location>
        <position position="636"/>
    </location>
</feature>
<protein>
    <submittedName>
        <fullName evidence="2">Uncharacterized protein</fullName>
    </submittedName>
</protein>